<dbReference type="Proteomes" id="UP000240009">
    <property type="component" value="Unassembled WGS sequence"/>
</dbReference>
<name>A0A2S8G460_9BACT</name>
<protein>
    <submittedName>
        <fullName evidence="2">Phytanoyl-CoA dioxygenase</fullName>
    </submittedName>
</protein>
<dbReference type="EMBL" id="PUIA01000016">
    <property type="protein sequence ID" value="PQO39242.1"/>
    <property type="molecule type" value="Genomic_DNA"/>
</dbReference>
<dbReference type="PANTHER" id="PTHR20883:SF48">
    <property type="entry name" value="ECTOINE DIOXYGENASE"/>
    <property type="match status" value="1"/>
</dbReference>
<evidence type="ECO:0000256" key="1">
    <source>
        <dbReference type="ARBA" id="ARBA00001954"/>
    </source>
</evidence>
<dbReference type="AlphaFoldDB" id="A0A2S8G460"/>
<evidence type="ECO:0000313" key="2">
    <source>
        <dbReference type="EMBL" id="PQO39242.1"/>
    </source>
</evidence>
<keyword evidence="2" id="KW-0223">Dioxygenase</keyword>
<dbReference type="GO" id="GO:0016706">
    <property type="term" value="F:2-oxoglutarate-dependent dioxygenase activity"/>
    <property type="evidence" value="ECO:0007669"/>
    <property type="project" value="UniProtKB-ARBA"/>
</dbReference>
<sequence>MNDSQTSPQTMTNFHQSLEKEGYAMVPGIFAAGEMQELGTRLISALEAHPGPAVLRSRGRIYGSRNLLAAARWLIDLPRVPQLASVLRETLGPNVGLVRGLFFDKPPERSWSLPWHRDRTIAVKDNQLRSEQFHNPTQKAGIAHLEASDQLLANMLTLRIHLDAMTAENGPLSVIPGSHLLDTAKEEPPIVLSAQAGDVLAMRPLLSHASSMSKEGVTAHRRIVHLEFAPSPMLPDGVRWHDFIRLELD</sequence>
<comment type="caution">
    <text evidence="2">The sequence shown here is derived from an EMBL/GenBank/DDBJ whole genome shotgun (WGS) entry which is preliminary data.</text>
</comment>
<dbReference type="InterPro" id="IPR008775">
    <property type="entry name" value="Phytyl_CoA_dOase-like"/>
</dbReference>
<comment type="cofactor">
    <cofactor evidence="1">
        <name>Fe(2+)</name>
        <dbReference type="ChEBI" id="CHEBI:29033"/>
    </cofactor>
</comment>
<dbReference type="OrthoDB" id="9791262at2"/>
<dbReference type="Gene3D" id="2.60.120.620">
    <property type="entry name" value="q2cbj1_9rhob like domain"/>
    <property type="match status" value="1"/>
</dbReference>
<proteinExistence type="predicted"/>
<organism evidence="2 3">
    <name type="scientific">Blastopirellula marina</name>
    <dbReference type="NCBI Taxonomy" id="124"/>
    <lineage>
        <taxon>Bacteria</taxon>
        <taxon>Pseudomonadati</taxon>
        <taxon>Planctomycetota</taxon>
        <taxon>Planctomycetia</taxon>
        <taxon>Pirellulales</taxon>
        <taxon>Pirellulaceae</taxon>
        <taxon>Blastopirellula</taxon>
    </lineage>
</organism>
<evidence type="ECO:0000313" key="3">
    <source>
        <dbReference type="Proteomes" id="UP000240009"/>
    </source>
</evidence>
<dbReference type="PANTHER" id="PTHR20883">
    <property type="entry name" value="PHYTANOYL-COA DIOXYGENASE DOMAIN CONTAINING 1"/>
    <property type="match status" value="1"/>
</dbReference>
<reference evidence="2 3" key="1">
    <citation type="submission" date="2018-02" db="EMBL/GenBank/DDBJ databases">
        <title>Comparative genomes isolates from brazilian mangrove.</title>
        <authorList>
            <person name="Araujo J.E."/>
            <person name="Taketani R.G."/>
            <person name="Silva M.C.P."/>
            <person name="Loureco M.V."/>
            <person name="Andreote F.D."/>
        </authorList>
    </citation>
    <scope>NUCLEOTIDE SEQUENCE [LARGE SCALE GENOMIC DNA]</scope>
    <source>
        <strain evidence="2 3">HEX-2 MGV</strain>
    </source>
</reference>
<keyword evidence="2" id="KW-0560">Oxidoreductase</keyword>
<gene>
    <name evidence="2" type="ORF">C5Y96_05125</name>
</gene>
<accession>A0A2S8G460</accession>
<dbReference type="GO" id="GO:0005506">
    <property type="term" value="F:iron ion binding"/>
    <property type="evidence" value="ECO:0007669"/>
    <property type="project" value="UniProtKB-ARBA"/>
</dbReference>
<dbReference type="SUPFAM" id="SSF51197">
    <property type="entry name" value="Clavaminate synthase-like"/>
    <property type="match status" value="1"/>
</dbReference>
<dbReference type="Pfam" id="PF05721">
    <property type="entry name" value="PhyH"/>
    <property type="match status" value="1"/>
</dbReference>
<dbReference type="RefSeq" id="WP_105350552.1">
    <property type="nucleotide sequence ID" value="NZ_PUIA01000016.1"/>
</dbReference>